<evidence type="ECO:0000256" key="6">
    <source>
        <dbReference type="SAM" id="MobiDB-lite"/>
    </source>
</evidence>
<dbReference type="SUPFAM" id="SSF51283">
    <property type="entry name" value="dUTPase-like"/>
    <property type="match status" value="1"/>
</dbReference>
<name>A0A8J5CE86_ZINOF</name>
<dbReference type="InterPro" id="IPR008181">
    <property type="entry name" value="dUTPase"/>
</dbReference>
<keyword evidence="5" id="KW-0546">Nucleotide metabolism</keyword>
<dbReference type="GO" id="GO:0004170">
    <property type="term" value="F:dUTP diphosphatase activity"/>
    <property type="evidence" value="ECO:0007669"/>
    <property type="project" value="UniProtKB-EC"/>
</dbReference>
<evidence type="ECO:0000256" key="4">
    <source>
        <dbReference type="ARBA" id="ARBA00022801"/>
    </source>
</evidence>
<protein>
    <recommendedName>
        <fullName evidence="3">dUTP diphosphatase</fullName>
        <ecNumber evidence="3">3.6.1.23</ecNumber>
    </recommendedName>
</protein>
<dbReference type="Proteomes" id="UP000734854">
    <property type="component" value="Unassembled WGS sequence"/>
</dbReference>
<dbReference type="InterPro" id="IPR033704">
    <property type="entry name" value="dUTPase_trimeric"/>
</dbReference>
<dbReference type="EC" id="3.6.1.23" evidence="3"/>
<dbReference type="CDD" id="cd07557">
    <property type="entry name" value="trimeric_dUTPase"/>
    <property type="match status" value="1"/>
</dbReference>
<evidence type="ECO:0000256" key="1">
    <source>
        <dbReference type="ARBA" id="ARBA00005142"/>
    </source>
</evidence>
<sequence length="682" mass="76529">MGVTEGPTTLCEGRRGRYAATSQRPSMGVAEGTATLYNGGRRDGSCAYVARRPKQWGDKGSSVDVFGSLGQCRSVMRDTRRIKDYCKRRKEPSTPPLPEDLIEKLKNLSLGPAARPKEKQGKLRVFTDPYKILEEEQEKWPPEQELSSKSLQLFYLKIKFEITEGINEDSTIQDRQPDDWEDALWEEQIKRYSIIPDEMTPIIEYMCLVSILTRSYEAWHNGEANLLITRGLVDDPEPLYNNNNTDKATVYNNFPFILAHKLTPNAIIPIQRTPGAAGFDLAFNEAQTIEPRGRGVVSTGLCLEIPWESYGRIAARSSAAWKFGIDIGAGVIDSDYRAIKVSDYHRQLTRTIIKGIPDTLGEPSGKFDYYVNYALSNPLSDLELPAPSWDDNTITTTQSILNKLLPREKHLASVCLEDTIFQQERSPENHAGTTSSWANVPRSMDLSSESIDMEDKFFDHIQYLADLTIPFAEPPVWDPSDTTDWINPFALENGGDEGTQLLAAGFETTEMEYPILKKLMEVTTTQDVENPLQQVYLTSTVISPYRPPKDTAMGPPATPQQEPIMGGVVWNRLWVACRKKLGSFIPTIFHCEWVDPIRSMRGVPNWWLSKRIVSSRQTEAKCFSRDSSLLRMDGVVVIVSSSQDGAGNSRSGKGSGVRNLDGFVWEKGLSLHKLLAEEVAQK</sequence>
<dbReference type="GO" id="GO:0046081">
    <property type="term" value="P:dUTP catabolic process"/>
    <property type="evidence" value="ECO:0007669"/>
    <property type="project" value="InterPro"/>
</dbReference>
<feature type="domain" description="dUTPase-like" evidence="7">
    <location>
        <begin position="266"/>
        <end position="342"/>
    </location>
</feature>
<keyword evidence="4" id="KW-0378">Hydrolase</keyword>
<gene>
    <name evidence="8" type="ORF">ZIOFF_068085</name>
</gene>
<comment type="similarity">
    <text evidence="2">Belongs to the dUTPase family.</text>
</comment>
<evidence type="ECO:0000256" key="3">
    <source>
        <dbReference type="ARBA" id="ARBA00012379"/>
    </source>
</evidence>
<evidence type="ECO:0000313" key="9">
    <source>
        <dbReference type="Proteomes" id="UP000734854"/>
    </source>
</evidence>
<dbReference type="InterPro" id="IPR029054">
    <property type="entry name" value="dUTPase-like"/>
</dbReference>
<comment type="caution">
    <text evidence="8">The sequence shown here is derived from an EMBL/GenBank/DDBJ whole genome shotgun (WGS) entry which is preliminary data.</text>
</comment>
<dbReference type="AlphaFoldDB" id="A0A8J5CE86"/>
<dbReference type="PANTHER" id="PTHR11241">
    <property type="entry name" value="DEOXYURIDINE 5'-TRIPHOSPHATE NUCLEOTIDOHYDROLASE"/>
    <property type="match status" value="1"/>
</dbReference>
<dbReference type="Pfam" id="PF00692">
    <property type="entry name" value="dUTPase"/>
    <property type="match status" value="1"/>
</dbReference>
<dbReference type="GO" id="GO:0000287">
    <property type="term" value="F:magnesium ion binding"/>
    <property type="evidence" value="ECO:0007669"/>
    <property type="project" value="InterPro"/>
</dbReference>
<evidence type="ECO:0000256" key="5">
    <source>
        <dbReference type="ARBA" id="ARBA00023080"/>
    </source>
</evidence>
<evidence type="ECO:0000256" key="2">
    <source>
        <dbReference type="ARBA" id="ARBA00006581"/>
    </source>
</evidence>
<dbReference type="PANTHER" id="PTHR11241:SF0">
    <property type="entry name" value="DEOXYURIDINE 5'-TRIPHOSPHATE NUCLEOTIDOHYDROLASE"/>
    <property type="match status" value="1"/>
</dbReference>
<dbReference type="UniPathway" id="UPA00610">
    <property type="reaction ID" value="UER00666"/>
</dbReference>
<evidence type="ECO:0000259" key="7">
    <source>
        <dbReference type="Pfam" id="PF00692"/>
    </source>
</evidence>
<evidence type="ECO:0000313" key="8">
    <source>
        <dbReference type="EMBL" id="KAG6474161.1"/>
    </source>
</evidence>
<dbReference type="InterPro" id="IPR036157">
    <property type="entry name" value="dUTPase-like_sf"/>
</dbReference>
<feature type="region of interest" description="Disordered" evidence="6">
    <location>
        <begin position="1"/>
        <end position="26"/>
    </location>
</feature>
<reference evidence="8 9" key="1">
    <citation type="submission" date="2020-08" db="EMBL/GenBank/DDBJ databases">
        <title>Plant Genome Project.</title>
        <authorList>
            <person name="Zhang R.-G."/>
        </authorList>
    </citation>
    <scope>NUCLEOTIDE SEQUENCE [LARGE SCALE GENOMIC DNA]</scope>
    <source>
        <tissue evidence="8">Rhizome</tissue>
    </source>
</reference>
<dbReference type="GO" id="GO:0006226">
    <property type="term" value="P:dUMP biosynthetic process"/>
    <property type="evidence" value="ECO:0007669"/>
    <property type="project" value="UniProtKB-UniPathway"/>
</dbReference>
<keyword evidence="9" id="KW-1185">Reference proteome</keyword>
<dbReference type="EMBL" id="JACMSC010000019">
    <property type="protein sequence ID" value="KAG6474161.1"/>
    <property type="molecule type" value="Genomic_DNA"/>
</dbReference>
<proteinExistence type="inferred from homology"/>
<dbReference type="Gene3D" id="2.70.40.10">
    <property type="match status" value="1"/>
</dbReference>
<accession>A0A8J5CE86</accession>
<organism evidence="8 9">
    <name type="scientific">Zingiber officinale</name>
    <name type="common">Ginger</name>
    <name type="synonym">Amomum zingiber</name>
    <dbReference type="NCBI Taxonomy" id="94328"/>
    <lineage>
        <taxon>Eukaryota</taxon>
        <taxon>Viridiplantae</taxon>
        <taxon>Streptophyta</taxon>
        <taxon>Embryophyta</taxon>
        <taxon>Tracheophyta</taxon>
        <taxon>Spermatophyta</taxon>
        <taxon>Magnoliopsida</taxon>
        <taxon>Liliopsida</taxon>
        <taxon>Zingiberales</taxon>
        <taxon>Zingiberaceae</taxon>
        <taxon>Zingiber</taxon>
    </lineage>
</organism>
<comment type="pathway">
    <text evidence="1">Pyrimidine metabolism; dUMP biosynthesis; dUMP from dCTP (dUTP route): step 2/2.</text>
</comment>